<dbReference type="EMBL" id="FWPT01000002">
    <property type="protein sequence ID" value="SMA37548.1"/>
    <property type="molecule type" value="Genomic_DNA"/>
</dbReference>
<evidence type="ECO:0000313" key="9">
    <source>
        <dbReference type="EMBL" id="SMA37548.1"/>
    </source>
</evidence>
<dbReference type="InterPro" id="IPR050386">
    <property type="entry name" value="Glycosyl_hydrolase_5"/>
</dbReference>
<dbReference type="GO" id="GO:0008810">
    <property type="term" value="F:cellulase activity"/>
    <property type="evidence" value="ECO:0007669"/>
    <property type="project" value="UniProtKB-EC"/>
</dbReference>
<evidence type="ECO:0000256" key="3">
    <source>
        <dbReference type="ARBA" id="ARBA00023001"/>
    </source>
</evidence>
<dbReference type="GO" id="GO:0008422">
    <property type="term" value="F:beta-glucosidase activity"/>
    <property type="evidence" value="ECO:0007669"/>
    <property type="project" value="TreeGrafter"/>
</dbReference>
<evidence type="ECO:0000313" key="10">
    <source>
        <dbReference type="Proteomes" id="UP000196573"/>
    </source>
</evidence>
<evidence type="ECO:0000256" key="6">
    <source>
        <dbReference type="ARBA" id="ARBA00023326"/>
    </source>
</evidence>
<dbReference type="PANTHER" id="PTHR31297:SF41">
    <property type="entry name" value="ENDOGLUCANASE, PUTATIVE (AFU_ORTHOLOGUE AFUA_5G01830)-RELATED"/>
    <property type="match status" value="1"/>
</dbReference>
<keyword evidence="3" id="KW-0136">Cellulose degradation</keyword>
<dbReference type="Pfam" id="PF00150">
    <property type="entry name" value="Cellulase"/>
    <property type="match status" value="1"/>
</dbReference>
<proteinExistence type="inferred from homology"/>
<dbReference type="GO" id="GO:0005576">
    <property type="term" value="C:extracellular region"/>
    <property type="evidence" value="ECO:0007669"/>
    <property type="project" value="TreeGrafter"/>
</dbReference>
<dbReference type="Gene3D" id="3.20.20.80">
    <property type="entry name" value="Glycosidases"/>
    <property type="match status" value="1"/>
</dbReference>
<feature type="domain" description="Glycoside hydrolase family 5" evidence="8">
    <location>
        <begin position="19"/>
        <end position="329"/>
    </location>
</feature>
<keyword evidence="10" id="KW-1185">Reference proteome</keyword>
<comment type="similarity">
    <text evidence="1 7">Belongs to the glycosyl hydrolase 5 (cellulase A) family.</text>
</comment>
<accession>A0A1X7AFZ7</accession>
<evidence type="ECO:0000256" key="4">
    <source>
        <dbReference type="ARBA" id="ARBA00023277"/>
    </source>
</evidence>
<keyword evidence="5 7" id="KW-0326">Glycosidase</keyword>
<protein>
    <submittedName>
        <fullName evidence="9">Endoglucanase C</fullName>
        <ecNumber evidence="9">3.2.1.4</ecNumber>
    </submittedName>
</protein>
<dbReference type="InterPro" id="IPR001547">
    <property type="entry name" value="Glyco_hydro_5"/>
</dbReference>
<sequence>MALASKATFWNTPQDGTNQFNKTPTEDWFAAAAKADVEWVRVTFGKWKGQQRDFLAGNLDNYQGLVKEDLNTLKTVLGWAEKYHLKVVLAPLDLPGSRWTQNNGGKKDLRLWEDKVWWQQSARYWQDIAQELKDNKTIVAYNIINEPTPEFGTGLAEHGNSSRYKSWYQQHQGTSRDLPAFYNTVIAAIREVDSYTPVMVDAGWYAQPLAFTYWPKLDDSNVLYAFHMYEPFDFTNRSNFLRKKAGKEQYTYPGSIPYAGEVSHWDKQALENWLNPFFAWAEKHNIPDSRIVAAEFGAYRMNPGTSEYMGDLLDIFEEQGIHWAFYSFREDEWDGYDYEMGNKPLGWKYWQAVEKGENPARPWDKKNPVWQELQEVLIDS</sequence>
<dbReference type="OrthoDB" id="9800955at2"/>
<dbReference type="PANTHER" id="PTHR31297">
    <property type="entry name" value="GLUCAN ENDO-1,6-BETA-GLUCOSIDASE B"/>
    <property type="match status" value="1"/>
</dbReference>
<dbReference type="GO" id="GO:0009986">
    <property type="term" value="C:cell surface"/>
    <property type="evidence" value="ECO:0007669"/>
    <property type="project" value="TreeGrafter"/>
</dbReference>
<evidence type="ECO:0000256" key="2">
    <source>
        <dbReference type="ARBA" id="ARBA00022801"/>
    </source>
</evidence>
<gene>
    <name evidence="9" type="primary">celC</name>
    <name evidence="9" type="ORF">EHSB41UT_00756</name>
</gene>
<evidence type="ECO:0000259" key="8">
    <source>
        <dbReference type="Pfam" id="PF00150"/>
    </source>
</evidence>
<dbReference type="Proteomes" id="UP000196573">
    <property type="component" value="Unassembled WGS sequence"/>
</dbReference>
<dbReference type="AlphaFoldDB" id="A0A1X7AFZ7"/>
<dbReference type="InterPro" id="IPR017853">
    <property type="entry name" value="GH"/>
</dbReference>
<dbReference type="EC" id="3.2.1.4" evidence="9"/>
<organism evidence="9 10">
    <name type="scientific">Parendozoicomonas haliclonae</name>
    <dbReference type="NCBI Taxonomy" id="1960125"/>
    <lineage>
        <taxon>Bacteria</taxon>
        <taxon>Pseudomonadati</taxon>
        <taxon>Pseudomonadota</taxon>
        <taxon>Gammaproteobacteria</taxon>
        <taxon>Oceanospirillales</taxon>
        <taxon>Endozoicomonadaceae</taxon>
        <taxon>Parendozoicomonas</taxon>
    </lineage>
</organism>
<evidence type="ECO:0000256" key="1">
    <source>
        <dbReference type="ARBA" id="ARBA00005641"/>
    </source>
</evidence>
<name>A0A1X7AFZ7_9GAMM</name>
<evidence type="ECO:0000256" key="7">
    <source>
        <dbReference type="RuleBase" id="RU361153"/>
    </source>
</evidence>
<evidence type="ECO:0000256" key="5">
    <source>
        <dbReference type="ARBA" id="ARBA00023295"/>
    </source>
</evidence>
<dbReference type="GO" id="GO:0030245">
    <property type="term" value="P:cellulose catabolic process"/>
    <property type="evidence" value="ECO:0007669"/>
    <property type="project" value="UniProtKB-KW"/>
</dbReference>
<keyword evidence="6" id="KW-0624">Polysaccharide degradation</keyword>
<reference evidence="9 10" key="1">
    <citation type="submission" date="2017-03" db="EMBL/GenBank/DDBJ databases">
        <authorList>
            <person name="Afonso C.L."/>
            <person name="Miller P.J."/>
            <person name="Scott M.A."/>
            <person name="Spackman E."/>
            <person name="Goraichik I."/>
            <person name="Dimitrov K.M."/>
            <person name="Suarez D.L."/>
            <person name="Swayne D.E."/>
        </authorList>
    </citation>
    <scope>NUCLEOTIDE SEQUENCE [LARGE SCALE GENOMIC DNA]</scope>
    <source>
        <strain evidence="9">SB41UT1</strain>
    </source>
</reference>
<dbReference type="SUPFAM" id="SSF51445">
    <property type="entry name" value="(Trans)glycosidases"/>
    <property type="match status" value="1"/>
</dbReference>
<keyword evidence="2 7" id="KW-0378">Hydrolase</keyword>
<keyword evidence="4" id="KW-0119">Carbohydrate metabolism</keyword>